<feature type="region of interest" description="Disordered" evidence="1">
    <location>
        <begin position="50"/>
        <end position="98"/>
    </location>
</feature>
<reference evidence="3" key="1">
    <citation type="submission" date="2022-11" db="EMBL/GenBank/DDBJ databases">
        <authorList>
            <person name="Scott C."/>
            <person name="Bruce N."/>
        </authorList>
    </citation>
    <scope>NUCLEOTIDE SEQUENCE</scope>
</reference>
<feature type="compositionally biased region" description="Basic and acidic residues" evidence="1">
    <location>
        <begin position="246"/>
        <end position="262"/>
    </location>
</feature>
<feature type="compositionally biased region" description="Acidic residues" evidence="1">
    <location>
        <begin position="339"/>
        <end position="357"/>
    </location>
</feature>
<protein>
    <submittedName>
        <fullName evidence="3">Uncharacterized protein</fullName>
    </submittedName>
</protein>
<feature type="compositionally biased region" description="Basic and acidic residues" evidence="1">
    <location>
        <begin position="361"/>
        <end position="372"/>
    </location>
</feature>
<evidence type="ECO:0000313" key="4">
    <source>
        <dbReference type="Proteomes" id="UP000838763"/>
    </source>
</evidence>
<feature type="compositionally biased region" description="Gly residues" evidence="1">
    <location>
        <begin position="56"/>
        <end position="67"/>
    </location>
</feature>
<feature type="compositionally biased region" description="Basic and acidic residues" evidence="1">
    <location>
        <begin position="140"/>
        <end position="151"/>
    </location>
</feature>
<evidence type="ECO:0000256" key="2">
    <source>
        <dbReference type="SAM" id="SignalP"/>
    </source>
</evidence>
<feature type="compositionally biased region" description="Basic and acidic residues" evidence="1">
    <location>
        <begin position="196"/>
        <end position="210"/>
    </location>
</feature>
<keyword evidence="4" id="KW-1185">Reference proteome</keyword>
<feature type="compositionally biased region" description="Basic and acidic residues" evidence="1">
    <location>
        <begin position="71"/>
        <end position="81"/>
    </location>
</feature>
<organism evidence="3 4">
    <name type="scientific">Parascedosporium putredinis</name>
    <dbReference type="NCBI Taxonomy" id="1442378"/>
    <lineage>
        <taxon>Eukaryota</taxon>
        <taxon>Fungi</taxon>
        <taxon>Dikarya</taxon>
        <taxon>Ascomycota</taxon>
        <taxon>Pezizomycotina</taxon>
        <taxon>Sordariomycetes</taxon>
        <taxon>Hypocreomycetidae</taxon>
        <taxon>Microascales</taxon>
        <taxon>Microascaceae</taxon>
        <taxon>Parascedosporium</taxon>
    </lineage>
</organism>
<feature type="compositionally biased region" description="Acidic residues" evidence="1">
    <location>
        <begin position="321"/>
        <end position="332"/>
    </location>
</feature>
<feature type="chain" id="PRO_5040506772" evidence="2">
    <location>
        <begin position="16"/>
        <end position="535"/>
    </location>
</feature>
<comment type="caution">
    <text evidence="3">The sequence shown here is derived from an EMBL/GenBank/DDBJ whole genome shotgun (WGS) entry which is preliminary data.</text>
</comment>
<feature type="region of interest" description="Disordered" evidence="1">
    <location>
        <begin position="246"/>
        <end position="384"/>
    </location>
</feature>
<accession>A0A9P1HBS6</accession>
<dbReference type="EMBL" id="CALLCH030000019">
    <property type="protein sequence ID" value="CAI4219406.1"/>
    <property type="molecule type" value="Genomic_DNA"/>
</dbReference>
<evidence type="ECO:0000256" key="1">
    <source>
        <dbReference type="SAM" id="MobiDB-lite"/>
    </source>
</evidence>
<gene>
    <name evidence="3" type="ORF">PPNO1_LOCUS8971</name>
</gene>
<proteinExistence type="predicted"/>
<feature type="compositionally biased region" description="Acidic residues" evidence="1">
    <location>
        <begin position="82"/>
        <end position="98"/>
    </location>
</feature>
<feature type="signal peptide" evidence="2">
    <location>
        <begin position="1"/>
        <end position="15"/>
    </location>
</feature>
<keyword evidence="2" id="KW-0732">Signal</keyword>
<feature type="region of interest" description="Disordered" evidence="1">
    <location>
        <begin position="140"/>
        <end position="210"/>
    </location>
</feature>
<evidence type="ECO:0000313" key="3">
    <source>
        <dbReference type="EMBL" id="CAI4219406.1"/>
    </source>
</evidence>
<dbReference type="Proteomes" id="UP000838763">
    <property type="component" value="Unassembled WGS sequence"/>
</dbReference>
<sequence>MGLKLGLVLLPQRLAVLLDQEGYGDESKRDEAEQAVAPADAELLVHFEAGERPDDGVGGEGGGGVDGVGVDEVHLQGKHDDEDGDADEDVADDGDDPVDLFRRGETVLGLHALGGNTGLGGLDLGLRRAFFDVAIRGDGEEDDANHGTHAEAEEDEADVGGGEAVGEGEDLGDGGEHEVEVAVDNTEVEGEDDGDGVEHEELARADDAVDKEVARGEAGVELGAEQRVASFLAEAGRLALEKDGGIGLAHKDGHADGEHGDGNGEDPEDPAPALGVGKETSGNGADDGTEQGTDAEDGHGDTALFLRNHVGDGTGAVGAEDAAEEAECDEGGEGGGEGAGDDEDSKEDEGGEVDPEAAVDLGERGESERSCGETEDVDGDDKGSEEGAAALELDHDLGHTGSKHGYRTVGRVLRILGPVPPNNVFVGDLAVRNTLLRVGLGRILVLAAGGRNGGRGGGAVLERGAALRGDGLAPPLLAALVEDVANVGGDVGVVALGEGELRPLGEDQKTLAFAPAIPRRDMTAKTDRTATGAGN</sequence>
<name>A0A9P1HBS6_9PEZI</name>
<dbReference type="AlphaFoldDB" id="A0A9P1HBS6"/>
<feature type="compositionally biased region" description="Acidic residues" evidence="1">
    <location>
        <begin position="186"/>
        <end position="195"/>
    </location>
</feature>